<dbReference type="GO" id="GO:0051537">
    <property type="term" value="F:2 iron, 2 sulfur cluster binding"/>
    <property type="evidence" value="ECO:0007669"/>
    <property type="project" value="UniProtKB-KW"/>
</dbReference>
<evidence type="ECO:0000313" key="18">
    <source>
        <dbReference type="Proteomes" id="UP000052015"/>
    </source>
</evidence>
<dbReference type="InterPro" id="IPR050340">
    <property type="entry name" value="Cytosolic_Fe-S_CAF"/>
</dbReference>
<dbReference type="GO" id="GO:0008137">
    <property type="term" value="F:NADH dehydrogenase (ubiquinone) activity"/>
    <property type="evidence" value="ECO:0007669"/>
    <property type="project" value="InterPro"/>
</dbReference>
<dbReference type="GO" id="GO:0051539">
    <property type="term" value="F:4 iron, 4 sulfur cluster binding"/>
    <property type="evidence" value="ECO:0007669"/>
    <property type="project" value="UniProtKB-KW"/>
</dbReference>
<dbReference type="Pfam" id="PF10588">
    <property type="entry name" value="NADH-G_4Fe-4S_3"/>
    <property type="match status" value="1"/>
</dbReference>
<dbReference type="EC" id="1.12.1.3" evidence="17"/>
<name>A0A0R3JV12_CALMK</name>
<sequence>MINLSINNIPVSVEEGTTILQAAKMIGVEIPTLCYHEDQSVKANCRICLVEVKGAKGLLTACSTKVFEGMEVFTNTRAARDARKTVLELILASHPMDCLKCIRNQKCELQKYAAEFFIEELPFERTYQILPKDESSPSIVKDLSKCIKCGRCVEVCQSIQSVGAISYSHRSDEYRIATLFELPLNETVCVYCGQCSLACPVGAIYEKSEIEKVWKALGDPEMHVVVQTAPAVRVSLGEEFGMEPGSIVTGQMVTALRMLGFDRVFDTDFTADLTIIEEGNEFLQRLKNGGPFPMFTSCSPGWVNFVETFYPEFMANLSTCKSPQQMFGALAKTYYAQKMGISPDKIFVVSVMPCTAKKYESAREEMNSSGFRDVDVVLTTRELARMIRESGIDLKKIVESEFDAPFGITSGAGVIFGASGGVMEAALRTVYEVVTQRELGKLDFEDVRGLDGIKEAVINIDGLEVKIAVANSLSNARHLVDKIKSGEREYHFIEVMCCPGGCIGGGGQPIGTVNRVRNERIKSIYEVDANMPIRQSHKNPVIKQLYDEFLEKPLGERSHHLLHTHYRARG</sequence>
<evidence type="ECO:0000259" key="16">
    <source>
        <dbReference type="PROSITE" id="PS51839"/>
    </source>
</evidence>
<dbReference type="Pfam" id="PF02906">
    <property type="entry name" value="Fe_hyd_lg_C"/>
    <property type="match status" value="1"/>
</dbReference>
<evidence type="ECO:0000256" key="10">
    <source>
        <dbReference type="ARBA" id="ARBA00023014"/>
    </source>
</evidence>
<dbReference type="GO" id="GO:0016020">
    <property type="term" value="C:membrane"/>
    <property type="evidence" value="ECO:0007669"/>
    <property type="project" value="UniProtKB-SubCell"/>
</dbReference>
<dbReference type="SUPFAM" id="SSF54292">
    <property type="entry name" value="2Fe-2S ferredoxin-like"/>
    <property type="match status" value="1"/>
</dbReference>
<dbReference type="STRING" id="908809.ABG79_00746"/>
<evidence type="ECO:0000256" key="2">
    <source>
        <dbReference type="ARBA" id="ARBA00004370"/>
    </source>
</evidence>
<reference evidence="17 18" key="1">
    <citation type="submission" date="2015-09" db="EMBL/GenBank/DDBJ databases">
        <title>Draft genome sequence of a Caloramator mitchellensis, a moderate thermophile from the Great Artesian Basin of Australia.</title>
        <authorList>
            <person name="Patel B.K."/>
        </authorList>
    </citation>
    <scope>NUCLEOTIDE SEQUENCE [LARGE SCALE GENOMIC DNA]</scope>
    <source>
        <strain evidence="17 18">VF08</strain>
    </source>
</reference>
<keyword evidence="17" id="KW-0560">Oxidoreductase</keyword>
<dbReference type="Gene3D" id="4.10.260.20">
    <property type="entry name" value="Iron hydrogenase, small subunit"/>
    <property type="match status" value="1"/>
</dbReference>
<evidence type="ECO:0000256" key="4">
    <source>
        <dbReference type="ARBA" id="ARBA00022485"/>
    </source>
</evidence>
<dbReference type="CDD" id="cd00207">
    <property type="entry name" value="fer2"/>
    <property type="match status" value="1"/>
</dbReference>
<dbReference type="SUPFAM" id="SSF54862">
    <property type="entry name" value="4Fe-4S ferredoxins"/>
    <property type="match status" value="1"/>
</dbReference>
<dbReference type="NCBIfam" id="NF040763">
    <property type="entry name" value="FeFe_hydrog_A6"/>
    <property type="match status" value="1"/>
</dbReference>
<dbReference type="InterPro" id="IPR036991">
    <property type="entry name" value="Fe_hydrogenase_ssu_sf"/>
</dbReference>
<comment type="cofactor">
    <cofactor evidence="13">
        <name>[2Fe-2S] cluster</name>
        <dbReference type="ChEBI" id="CHEBI:190135"/>
    </cofactor>
</comment>
<dbReference type="FunFam" id="3.10.20.740:FF:000004">
    <property type="entry name" value="NADH-quinone oxidoreductase"/>
    <property type="match status" value="1"/>
</dbReference>
<evidence type="ECO:0000259" key="15">
    <source>
        <dbReference type="PROSITE" id="PS51379"/>
    </source>
</evidence>
<dbReference type="SUPFAM" id="SSF53920">
    <property type="entry name" value="Fe-only hydrogenase"/>
    <property type="match status" value="1"/>
</dbReference>
<organism evidence="17 18">
    <name type="scientific">Caloramator mitchellensis</name>
    <dbReference type="NCBI Taxonomy" id="908809"/>
    <lineage>
        <taxon>Bacteria</taxon>
        <taxon>Bacillati</taxon>
        <taxon>Bacillota</taxon>
        <taxon>Clostridia</taxon>
        <taxon>Eubacteriales</taxon>
        <taxon>Clostridiaceae</taxon>
        <taxon>Caloramator</taxon>
    </lineage>
</organism>
<protein>
    <submittedName>
        <fullName evidence="17">NADP-reducing hydrogenase subunit HndC</fullName>
        <ecNumber evidence="17">1.12.1.3</ecNumber>
    </submittedName>
</protein>
<proteinExistence type="inferred from homology"/>
<evidence type="ECO:0000256" key="7">
    <source>
        <dbReference type="ARBA" id="ARBA00022737"/>
    </source>
</evidence>
<dbReference type="InterPro" id="IPR013352">
    <property type="entry name" value="Fe_hydrogenase_subset"/>
</dbReference>
<keyword evidence="12" id="KW-0472">Membrane</keyword>
<dbReference type="InterPro" id="IPR003149">
    <property type="entry name" value="Fe_hydrogenase_ssu"/>
</dbReference>
<comment type="cofactor">
    <cofactor evidence="1">
        <name>[4Fe-4S] cluster</name>
        <dbReference type="ChEBI" id="CHEBI:49883"/>
    </cofactor>
</comment>
<dbReference type="RefSeq" id="WP_242859303.1">
    <property type="nucleotide sequence ID" value="NZ_LKHP01000003.1"/>
</dbReference>
<dbReference type="Gene3D" id="3.40.950.10">
    <property type="entry name" value="Fe-only Hydrogenase (Larger Subunit), Chain L, domain 3"/>
    <property type="match status" value="1"/>
</dbReference>
<dbReference type="SMART" id="SM00902">
    <property type="entry name" value="Fe_hyd_SSU"/>
    <property type="match status" value="1"/>
</dbReference>
<dbReference type="Pfam" id="PF02256">
    <property type="entry name" value="Fe_hyd_SSU"/>
    <property type="match status" value="1"/>
</dbReference>
<evidence type="ECO:0000313" key="17">
    <source>
        <dbReference type="EMBL" id="KRQ87408.1"/>
    </source>
</evidence>
<dbReference type="InterPro" id="IPR017896">
    <property type="entry name" value="4Fe4S_Fe-S-bd"/>
</dbReference>
<dbReference type="Gene3D" id="3.40.50.1780">
    <property type="match status" value="1"/>
</dbReference>
<keyword evidence="4" id="KW-0004">4Fe-4S</keyword>
<dbReference type="PANTHER" id="PTHR11615">
    <property type="entry name" value="NITRATE, FORMATE, IRON DEHYDROGENASE"/>
    <property type="match status" value="1"/>
</dbReference>
<dbReference type="InterPro" id="IPR036010">
    <property type="entry name" value="2Fe-2S_ferredoxin-like_sf"/>
</dbReference>
<dbReference type="EMBL" id="LKHP01000003">
    <property type="protein sequence ID" value="KRQ87408.1"/>
    <property type="molecule type" value="Genomic_DNA"/>
</dbReference>
<evidence type="ECO:0000256" key="1">
    <source>
        <dbReference type="ARBA" id="ARBA00001966"/>
    </source>
</evidence>
<dbReference type="InterPro" id="IPR019574">
    <property type="entry name" value="NADH_UbQ_OxRdtase_Gsu_4Fe4S-bd"/>
</dbReference>
<dbReference type="Gene3D" id="3.30.70.20">
    <property type="match status" value="1"/>
</dbReference>
<dbReference type="AlphaFoldDB" id="A0A0R3JV12"/>
<dbReference type="GO" id="GO:0008901">
    <property type="term" value="F:ferredoxin hydrogenase activity"/>
    <property type="evidence" value="ECO:0007669"/>
    <property type="project" value="InterPro"/>
</dbReference>
<evidence type="ECO:0000256" key="9">
    <source>
        <dbReference type="ARBA" id="ARBA00023004"/>
    </source>
</evidence>
<keyword evidence="8" id="KW-1278">Translocase</keyword>
<dbReference type="Proteomes" id="UP000052015">
    <property type="component" value="Unassembled WGS sequence"/>
</dbReference>
<evidence type="ECO:0000256" key="8">
    <source>
        <dbReference type="ARBA" id="ARBA00022967"/>
    </source>
</evidence>
<dbReference type="InterPro" id="IPR001041">
    <property type="entry name" value="2Fe-2S_ferredoxin-type"/>
</dbReference>
<dbReference type="NCBIfam" id="TIGR02512">
    <property type="entry name" value="FeFe_hydrog_A"/>
    <property type="match status" value="1"/>
</dbReference>
<dbReference type="SMART" id="SM00929">
    <property type="entry name" value="NADH-G_4Fe-4S_3"/>
    <property type="match status" value="1"/>
</dbReference>
<dbReference type="PROSITE" id="PS00198">
    <property type="entry name" value="4FE4S_FER_1"/>
    <property type="match status" value="1"/>
</dbReference>
<dbReference type="InterPro" id="IPR004108">
    <property type="entry name" value="Fe_hydrogenase_lsu_C"/>
</dbReference>
<dbReference type="GO" id="GO:0050583">
    <property type="term" value="F:hydrogen dehydrogenase (NADP+) activity"/>
    <property type="evidence" value="ECO:0007669"/>
    <property type="project" value="UniProtKB-EC"/>
</dbReference>
<evidence type="ECO:0000256" key="11">
    <source>
        <dbReference type="ARBA" id="ARBA00023027"/>
    </source>
</evidence>
<dbReference type="InterPro" id="IPR017900">
    <property type="entry name" value="4Fe4S_Fe_S_CS"/>
</dbReference>
<feature type="domain" description="2Fe-2S ferredoxin-type" evidence="14">
    <location>
        <begin position="1"/>
        <end position="78"/>
    </location>
</feature>
<gene>
    <name evidence="17" type="primary">hndD_3</name>
    <name evidence="17" type="ORF">ABG79_00746</name>
</gene>
<evidence type="ECO:0000259" key="14">
    <source>
        <dbReference type="PROSITE" id="PS51085"/>
    </source>
</evidence>
<dbReference type="PROSITE" id="PS00641">
    <property type="entry name" value="COMPLEX1_75K_1"/>
    <property type="match status" value="1"/>
</dbReference>
<dbReference type="Pfam" id="PF12838">
    <property type="entry name" value="Fer4_7"/>
    <property type="match status" value="1"/>
</dbReference>
<keyword evidence="5" id="KW-0001">2Fe-2S</keyword>
<dbReference type="PROSITE" id="PS51839">
    <property type="entry name" value="4FE4S_HC3"/>
    <property type="match status" value="1"/>
</dbReference>
<keyword evidence="6" id="KW-0479">Metal-binding</keyword>
<evidence type="ECO:0000256" key="12">
    <source>
        <dbReference type="ARBA" id="ARBA00023136"/>
    </source>
</evidence>
<keyword evidence="10" id="KW-0411">Iron-sulfur</keyword>
<evidence type="ECO:0000256" key="6">
    <source>
        <dbReference type="ARBA" id="ARBA00022723"/>
    </source>
</evidence>
<dbReference type="Gene3D" id="3.10.20.740">
    <property type="match status" value="1"/>
</dbReference>
<dbReference type="Pfam" id="PF13510">
    <property type="entry name" value="Fer2_4"/>
    <property type="match status" value="1"/>
</dbReference>
<keyword evidence="11" id="KW-0520">NAD</keyword>
<feature type="domain" description="4Fe-4S ferredoxin-type" evidence="15">
    <location>
        <begin position="137"/>
        <end position="170"/>
    </location>
</feature>
<dbReference type="PROSITE" id="PS51379">
    <property type="entry name" value="4FE4S_FER_2"/>
    <property type="match status" value="2"/>
</dbReference>
<comment type="caution">
    <text evidence="17">The sequence shown here is derived from an EMBL/GenBank/DDBJ whole genome shotgun (WGS) entry which is preliminary data.</text>
</comment>
<comment type="subcellular location">
    <subcellularLocation>
        <location evidence="2">Membrane</location>
    </subcellularLocation>
</comment>
<feature type="domain" description="4Fe-4S His(Cys)3-ligated-type" evidence="16">
    <location>
        <begin position="78"/>
        <end position="117"/>
    </location>
</feature>
<keyword evidence="7" id="KW-0677">Repeat</keyword>
<keyword evidence="18" id="KW-1185">Reference proteome</keyword>
<evidence type="ECO:0000256" key="13">
    <source>
        <dbReference type="ARBA" id="ARBA00034078"/>
    </source>
</evidence>
<feature type="domain" description="4Fe-4S ferredoxin-type" evidence="15">
    <location>
        <begin position="180"/>
        <end position="209"/>
    </location>
</feature>
<comment type="similarity">
    <text evidence="3">Belongs to the complex I 75 kDa subunit family.</text>
</comment>
<dbReference type="GO" id="GO:0005506">
    <property type="term" value="F:iron ion binding"/>
    <property type="evidence" value="ECO:0007669"/>
    <property type="project" value="InterPro"/>
</dbReference>
<dbReference type="GO" id="GO:0042773">
    <property type="term" value="P:ATP synthesis coupled electron transport"/>
    <property type="evidence" value="ECO:0007669"/>
    <property type="project" value="InterPro"/>
</dbReference>
<dbReference type="InterPro" id="IPR009016">
    <property type="entry name" value="Fe_hydrogenase"/>
</dbReference>
<dbReference type="InterPro" id="IPR000283">
    <property type="entry name" value="NADH_UbQ_OxRdtase_75kDa_su_CS"/>
</dbReference>
<dbReference type="FunFam" id="3.30.70.20:FF:000035">
    <property type="entry name" value="Iron hydrogenase 1"/>
    <property type="match status" value="1"/>
</dbReference>
<dbReference type="InterPro" id="IPR049830">
    <property type="entry name" value="HndD"/>
</dbReference>
<dbReference type="PROSITE" id="PS51085">
    <property type="entry name" value="2FE2S_FER_2"/>
    <property type="match status" value="1"/>
</dbReference>
<evidence type="ECO:0000256" key="5">
    <source>
        <dbReference type="ARBA" id="ARBA00022714"/>
    </source>
</evidence>
<evidence type="ECO:0000256" key="3">
    <source>
        <dbReference type="ARBA" id="ARBA00005404"/>
    </source>
</evidence>
<dbReference type="PATRIC" id="fig|908809.3.peg.753"/>
<keyword evidence="9" id="KW-0408">Iron</keyword>
<accession>A0A0R3JV12</accession>